<feature type="region of interest" description="Disordered" evidence="1">
    <location>
        <begin position="20"/>
        <end position="44"/>
    </location>
</feature>
<dbReference type="RefSeq" id="WP_074201696.1">
    <property type="nucleotide sequence ID" value="NZ_FSRE01000003.1"/>
</dbReference>
<feature type="region of interest" description="Disordered" evidence="1">
    <location>
        <begin position="282"/>
        <end position="337"/>
    </location>
</feature>
<protein>
    <recommendedName>
        <fullName evidence="4">DUF5610 domain-containing protein</fullName>
    </recommendedName>
</protein>
<reference evidence="2 3" key="1">
    <citation type="submission" date="2016-11" db="EMBL/GenBank/DDBJ databases">
        <authorList>
            <person name="Jaros S."/>
            <person name="Januszkiewicz K."/>
            <person name="Wedrychowicz H."/>
        </authorList>
    </citation>
    <scope>NUCLEOTIDE SEQUENCE [LARGE SCALE GENOMIC DNA]</scope>
    <source>
        <strain evidence="2 3">DSM 17737</strain>
    </source>
</reference>
<keyword evidence="3" id="KW-1185">Reference proteome</keyword>
<dbReference type="AlphaFoldDB" id="A0A1N6GPV0"/>
<evidence type="ECO:0000256" key="1">
    <source>
        <dbReference type="SAM" id="MobiDB-lite"/>
    </source>
</evidence>
<proteinExistence type="predicted"/>
<dbReference type="OrthoDB" id="7366224at2"/>
<evidence type="ECO:0000313" key="2">
    <source>
        <dbReference type="EMBL" id="SIO09596.1"/>
    </source>
</evidence>
<dbReference type="Proteomes" id="UP000198461">
    <property type="component" value="Unassembled WGS sequence"/>
</dbReference>
<evidence type="ECO:0008006" key="4">
    <source>
        <dbReference type="Google" id="ProtNLM"/>
    </source>
</evidence>
<feature type="compositionally biased region" description="Low complexity" evidence="1">
    <location>
        <begin position="299"/>
        <end position="327"/>
    </location>
</feature>
<dbReference type="EMBL" id="FSRE01000003">
    <property type="protein sequence ID" value="SIO09596.1"/>
    <property type="molecule type" value="Genomic_DNA"/>
</dbReference>
<name>A0A1N6GPV0_9GAMM</name>
<gene>
    <name evidence="2" type="ORF">SAMN05443662_1443</name>
</gene>
<sequence length="337" mass="36303">MNNIASASSLLGALAEPNRDNPLLAGARQKPAPHHAEHGHPSRRPITAAAIGAQSMWQVRMSNTLTFELTTQEGDRVQVSVRQKLGAMQQTTLVAAGATDGQNTALVGSLSQLQAGQFEAGIGIHVQGDLNEDELAALQAVMKQVGELAQDFFNGDMQGALDELSQMHFDKSQLAYFDLNMRQRVQVHQRQQAAVQVYQQVVRPGHGPRPAHPLVQQLRVEQWQAQMTQAEQSLSAHFRFADTSVEGMMAALGSEDGQDVDALTQVIQQLRQQMAELLGTRLDAPTANETETGEENEQTGEAAADQASAAQAAEQESVESSAARAEANTPRPETSTA</sequence>
<organism evidence="2 3">
    <name type="scientific">Sulfurivirga caldicuralii</name>
    <dbReference type="NCBI Taxonomy" id="364032"/>
    <lineage>
        <taxon>Bacteria</taxon>
        <taxon>Pseudomonadati</taxon>
        <taxon>Pseudomonadota</taxon>
        <taxon>Gammaproteobacteria</taxon>
        <taxon>Thiotrichales</taxon>
        <taxon>Piscirickettsiaceae</taxon>
        <taxon>Sulfurivirga</taxon>
    </lineage>
</organism>
<evidence type="ECO:0000313" key="3">
    <source>
        <dbReference type="Proteomes" id="UP000198461"/>
    </source>
</evidence>
<accession>A0A1N6GPV0</accession>
<dbReference type="STRING" id="364032.SAMN05443662_1443"/>